<dbReference type="Proteomes" id="UP000634476">
    <property type="component" value="Unassembled WGS sequence"/>
</dbReference>
<accession>A0A8J3SZV1</accession>
<dbReference type="AlphaFoldDB" id="A0A8J3SZV1"/>
<gene>
    <name evidence="1" type="ORF">Pta02_43080</name>
</gene>
<dbReference type="RefSeq" id="WP_203876639.1">
    <property type="nucleotide sequence ID" value="NZ_BOOK01000031.1"/>
</dbReference>
<reference evidence="1" key="1">
    <citation type="submission" date="2021-01" db="EMBL/GenBank/DDBJ databases">
        <title>Whole genome shotgun sequence of Planobispora takensis NBRC 109077.</title>
        <authorList>
            <person name="Komaki H."/>
            <person name="Tamura T."/>
        </authorList>
    </citation>
    <scope>NUCLEOTIDE SEQUENCE</scope>
    <source>
        <strain evidence="1">NBRC 109077</strain>
    </source>
</reference>
<protein>
    <submittedName>
        <fullName evidence="1">Uncharacterized protein</fullName>
    </submittedName>
</protein>
<proteinExistence type="predicted"/>
<comment type="caution">
    <text evidence="1">The sequence shown here is derived from an EMBL/GenBank/DDBJ whole genome shotgun (WGS) entry which is preliminary data.</text>
</comment>
<keyword evidence="2" id="KW-1185">Reference proteome</keyword>
<evidence type="ECO:0000313" key="1">
    <source>
        <dbReference type="EMBL" id="GII02300.1"/>
    </source>
</evidence>
<name>A0A8J3SZV1_9ACTN</name>
<organism evidence="1 2">
    <name type="scientific">Planobispora takensis</name>
    <dbReference type="NCBI Taxonomy" id="1367882"/>
    <lineage>
        <taxon>Bacteria</taxon>
        <taxon>Bacillati</taxon>
        <taxon>Actinomycetota</taxon>
        <taxon>Actinomycetes</taxon>
        <taxon>Streptosporangiales</taxon>
        <taxon>Streptosporangiaceae</taxon>
        <taxon>Planobispora</taxon>
    </lineage>
</organism>
<dbReference type="EMBL" id="BOOK01000031">
    <property type="protein sequence ID" value="GII02300.1"/>
    <property type="molecule type" value="Genomic_DNA"/>
</dbReference>
<evidence type="ECO:0000313" key="2">
    <source>
        <dbReference type="Proteomes" id="UP000634476"/>
    </source>
</evidence>
<sequence length="51" mass="5825">MAQAQEWGRRQAARSPKWTADKWRRVATVLGVEIRRDAPQTASEDTEEDVA</sequence>